<gene>
    <name evidence="1" type="ORF">NE848_16655</name>
</gene>
<dbReference type="Pfam" id="PF20113">
    <property type="entry name" value="DUF6503"/>
    <property type="match status" value="1"/>
</dbReference>
<dbReference type="RefSeq" id="WP_252115737.1">
    <property type="nucleotide sequence ID" value="NZ_JAMSCK010000008.1"/>
</dbReference>
<comment type="caution">
    <text evidence="1">The sequence shown here is derived from an EMBL/GenBank/DDBJ whole genome shotgun (WGS) entry which is preliminary data.</text>
</comment>
<proteinExistence type="predicted"/>
<protein>
    <submittedName>
        <fullName evidence="1">DUF6503 family protein</fullName>
    </submittedName>
</protein>
<organism evidence="1 2">
    <name type="scientific">Gramella jeungdoensis</name>
    <dbReference type="NCBI Taxonomy" id="708091"/>
    <lineage>
        <taxon>Bacteria</taxon>
        <taxon>Pseudomonadati</taxon>
        <taxon>Bacteroidota</taxon>
        <taxon>Flavobacteriia</taxon>
        <taxon>Flavobacteriales</taxon>
        <taxon>Flavobacteriaceae</taxon>
        <taxon>Christiangramia</taxon>
    </lineage>
</organism>
<sequence>MKLKVTGLLIAVLFAALSCKNEEEKAEDVVLKSIAYHDPSNKWKTFSDTLNIELSMHDKPSRFSKVVIDFPNEYFSLEARTDTITKTYIIDENECILKLNGRQEFSSEEAENNDLNCDRANLYKDYYEYLYGLPMKLLDLGTNLESLEEVTFMDKEYLKVNVTYDEGVGSDVWNFYFNPQTYALEAYQFFKTDETSGEIIPDSGEYILLEGIEEIEGIKMPKTRRWFYNSNDKLLGTDILR</sequence>
<name>A0ABT0Z5N3_9FLAO</name>
<keyword evidence="2" id="KW-1185">Reference proteome</keyword>
<accession>A0ABT0Z5N3</accession>
<dbReference type="InterPro" id="IPR045444">
    <property type="entry name" value="DUF6503"/>
</dbReference>
<evidence type="ECO:0000313" key="2">
    <source>
        <dbReference type="Proteomes" id="UP001155077"/>
    </source>
</evidence>
<reference evidence="1" key="1">
    <citation type="submission" date="2022-06" db="EMBL/GenBank/DDBJ databases">
        <title>Gramella sediminis sp. nov., isolated from deep-sea sediment of the Indian Ocean.</title>
        <authorList>
            <person name="Yang L."/>
        </authorList>
    </citation>
    <scope>NUCLEOTIDE SEQUENCE</scope>
    <source>
        <strain evidence="1">HMD3159</strain>
    </source>
</reference>
<evidence type="ECO:0000313" key="1">
    <source>
        <dbReference type="EMBL" id="MCM8571031.1"/>
    </source>
</evidence>
<dbReference type="Proteomes" id="UP001155077">
    <property type="component" value="Unassembled WGS sequence"/>
</dbReference>
<dbReference type="EMBL" id="JAMSCK010000008">
    <property type="protein sequence ID" value="MCM8571031.1"/>
    <property type="molecule type" value="Genomic_DNA"/>
</dbReference>
<dbReference type="PROSITE" id="PS51257">
    <property type="entry name" value="PROKAR_LIPOPROTEIN"/>
    <property type="match status" value="1"/>
</dbReference>